<proteinExistence type="predicted"/>
<sequence>MNLASYLKSKHLEYCNEIGDIVYESDWIKNVLNLRLPQGDKFSVASFNQWMNDDRSPDGKNIVRLITVFGFGVLPYLGVKHHGDLGDVVTTWDSLPEEEKKEIHGIIKKNSTALQP</sequence>
<protein>
    <submittedName>
        <fullName evidence="1">Uncharacterized protein</fullName>
    </submittedName>
</protein>
<organism evidence="1">
    <name type="scientific">marine sediment metagenome</name>
    <dbReference type="NCBI Taxonomy" id="412755"/>
    <lineage>
        <taxon>unclassified sequences</taxon>
        <taxon>metagenomes</taxon>
        <taxon>ecological metagenomes</taxon>
    </lineage>
</organism>
<dbReference type="EMBL" id="LAZR01049195">
    <property type="protein sequence ID" value="KKK90214.1"/>
    <property type="molecule type" value="Genomic_DNA"/>
</dbReference>
<dbReference type="AlphaFoldDB" id="A0A0F9BHW9"/>
<name>A0A0F9BHW9_9ZZZZ</name>
<comment type="caution">
    <text evidence="1">The sequence shown here is derived from an EMBL/GenBank/DDBJ whole genome shotgun (WGS) entry which is preliminary data.</text>
</comment>
<evidence type="ECO:0000313" key="1">
    <source>
        <dbReference type="EMBL" id="KKK90214.1"/>
    </source>
</evidence>
<reference evidence="1" key="1">
    <citation type="journal article" date="2015" name="Nature">
        <title>Complex archaea that bridge the gap between prokaryotes and eukaryotes.</title>
        <authorList>
            <person name="Spang A."/>
            <person name="Saw J.H."/>
            <person name="Jorgensen S.L."/>
            <person name="Zaremba-Niedzwiedzka K."/>
            <person name="Martijn J."/>
            <person name="Lind A.E."/>
            <person name="van Eijk R."/>
            <person name="Schleper C."/>
            <person name="Guy L."/>
            <person name="Ettema T.J."/>
        </authorList>
    </citation>
    <scope>NUCLEOTIDE SEQUENCE</scope>
</reference>
<accession>A0A0F9BHW9</accession>
<gene>
    <name evidence="1" type="ORF">LCGC14_2725310</name>
</gene>